<protein>
    <submittedName>
        <fullName evidence="1">Uncharacterized protein</fullName>
    </submittedName>
</protein>
<name>A0ABS5ABQ9_9PSEU</name>
<comment type="caution">
    <text evidence="1">The sequence shown here is derived from an EMBL/GenBank/DDBJ whole genome shotgun (WGS) entry which is preliminary data.</text>
</comment>
<gene>
    <name evidence="1" type="ORF">JOF53_002886</name>
</gene>
<sequence>MTPEQIAEATRLAVAMHRWESTDTRWDCECTLPCLHGTRCEACPDGKLRHLFRLPGAMLSFRAWLNIYLCDDEDCDEGEQHQLVEYPDRPWGYLNANKAIAVFHGVVHPQFRSTWGDAEVIESGEDEDGDTGEEITCGGTELYPDGVECGGCSDCEREDWAR</sequence>
<proteinExistence type="predicted"/>
<evidence type="ECO:0000313" key="1">
    <source>
        <dbReference type="EMBL" id="MBP2474014.1"/>
    </source>
</evidence>
<dbReference type="Proteomes" id="UP001519363">
    <property type="component" value="Unassembled WGS sequence"/>
</dbReference>
<organism evidence="1 2">
    <name type="scientific">Crossiella equi</name>
    <dbReference type="NCBI Taxonomy" id="130796"/>
    <lineage>
        <taxon>Bacteria</taxon>
        <taxon>Bacillati</taxon>
        <taxon>Actinomycetota</taxon>
        <taxon>Actinomycetes</taxon>
        <taxon>Pseudonocardiales</taxon>
        <taxon>Pseudonocardiaceae</taxon>
        <taxon>Crossiella</taxon>
    </lineage>
</organism>
<keyword evidence="2" id="KW-1185">Reference proteome</keyword>
<dbReference type="EMBL" id="JAGIOO010000001">
    <property type="protein sequence ID" value="MBP2474014.1"/>
    <property type="molecule type" value="Genomic_DNA"/>
</dbReference>
<reference evidence="1 2" key="1">
    <citation type="submission" date="2021-03" db="EMBL/GenBank/DDBJ databases">
        <title>Sequencing the genomes of 1000 actinobacteria strains.</title>
        <authorList>
            <person name="Klenk H.-P."/>
        </authorList>
    </citation>
    <scope>NUCLEOTIDE SEQUENCE [LARGE SCALE GENOMIC DNA]</scope>
    <source>
        <strain evidence="1 2">DSM 44580</strain>
    </source>
</reference>
<dbReference type="RefSeq" id="WP_086789432.1">
    <property type="nucleotide sequence ID" value="NZ_JAGIOO010000001.1"/>
</dbReference>
<evidence type="ECO:0000313" key="2">
    <source>
        <dbReference type="Proteomes" id="UP001519363"/>
    </source>
</evidence>
<accession>A0ABS5ABQ9</accession>